<reference evidence="2" key="1">
    <citation type="journal article" date="2023" name="G3 (Bethesda)">
        <title>A reference genome for the long-term kleptoplast-retaining sea slug Elysia crispata morphotype clarki.</title>
        <authorList>
            <person name="Eastman K.E."/>
            <person name="Pendleton A.L."/>
            <person name="Shaikh M.A."/>
            <person name="Suttiyut T."/>
            <person name="Ogas R."/>
            <person name="Tomko P."/>
            <person name="Gavelis G."/>
            <person name="Widhalm J.R."/>
            <person name="Wisecaver J.H."/>
        </authorList>
    </citation>
    <scope>NUCLEOTIDE SEQUENCE</scope>
    <source>
        <strain evidence="2">ECLA1</strain>
    </source>
</reference>
<organism evidence="2 3">
    <name type="scientific">Elysia crispata</name>
    <name type="common">lettuce slug</name>
    <dbReference type="NCBI Taxonomy" id="231223"/>
    <lineage>
        <taxon>Eukaryota</taxon>
        <taxon>Metazoa</taxon>
        <taxon>Spiralia</taxon>
        <taxon>Lophotrochozoa</taxon>
        <taxon>Mollusca</taxon>
        <taxon>Gastropoda</taxon>
        <taxon>Heterobranchia</taxon>
        <taxon>Euthyneura</taxon>
        <taxon>Panpulmonata</taxon>
        <taxon>Sacoglossa</taxon>
        <taxon>Placobranchoidea</taxon>
        <taxon>Plakobranchidae</taxon>
        <taxon>Elysia</taxon>
    </lineage>
</organism>
<evidence type="ECO:0000313" key="2">
    <source>
        <dbReference type="EMBL" id="KAK3758821.1"/>
    </source>
</evidence>
<protein>
    <submittedName>
        <fullName evidence="2">Uncharacterized protein</fullName>
    </submittedName>
</protein>
<name>A0AAE1D668_9GAST</name>
<dbReference type="EMBL" id="JAWDGP010005207">
    <property type="protein sequence ID" value="KAK3758821.1"/>
    <property type="molecule type" value="Genomic_DNA"/>
</dbReference>
<sequence length="111" mass="12541">MSDENEFFPFSDDSSSDGEARSRSSDSDTGDEESVDPNLNMSVTEDGTVVRTRGYYGKDYTDWRSTTMAGDTQTTRANGATLPRNRTPKLLRGTFRSLFLKTWSRSWGIYK</sequence>
<proteinExistence type="predicted"/>
<accession>A0AAE1D668</accession>
<dbReference type="AlphaFoldDB" id="A0AAE1D668"/>
<keyword evidence="3" id="KW-1185">Reference proteome</keyword>
<evidence type="ECO:0000256" key="1">
    <source>
        <dbReference type="SAM" id="MobiDB-lite"/>
    </source>
</evidence>
<gene>
    <name evidence="2" type="ORF">RRG08_036261</name>
</gene>
<feature type="region of interest" description="Disordered" evidence="1">
    <location>
        <begin position="1"/>
        <end position="46"/>
    </location>
</feature>
<dbReference type="Proteomes" id="UP001283361">
    <property type="component" value="Unassembled WGS sequence"/>
</dbReference>
<comment type="caution">
    <text evidence="2">The sequence shown here is derived from an EMBL/GenBank/DDBJ whole genome shotgun (WGS) entry which is preliminary data.</text>
</comment>
<evidence type="ECO:0000313" key="3">
    <source>
        <dbReference type="Proteomes" id="UP001283361"/>
    </source>
</evidence>